<sequence>MKRTFLTAFALLSLLNSAVKADEIPNPAKDTTAVRHLNLSEVKINASRVNAKMKDLPQKVEVVTRRMIEATPAVDMGDLLKKTTGVDIIQYPGISSAVSMRGFAPSTSNKYNVILIDGKPAGTTNIATIDLSNVERVEILKGPFSAQYGSSAMAGVINIVTKESTQSITGNASVSYGSFETYTGSLSAGGALSESMDFDVSCNYQKQGKDYKIGKKNFFGKSDAETILDPTTYGKRMEHSQFERQNASARLGFILDENWKINIHQSVFIANDVETPGSFWHVYGMDSKDMNKYTTSADVLGKIGNHKLSLSPFHSKEETTTFNSVYGDTESIHKNYGFILQDAFKVGEHSIAFGIDNKNDVSESNNWNTLGDVTAPSTPKYKNVSTGIFGQINTNTLNGKLNIAIGARYDLVKLKLEADDLLGNEASTEEYNVFTQNVGVKYELLKGLAVHSSWGNAFYAPDAFQKAGLYTTAYGTTKGNPNLKDEQSNTFDAGFEYKNFGKGFNFDFTYFKTHHNNMIVSYSVDPDGTAYNGDEYKTYKNANFADMDGIEIETSYDFGALVDYNYSLKLYANYTHIIDAAVTERIKTDDGTYKNQSSPMRYVRDNNANFGIDFDNLNGFSTRLNARYIGHRYEDNWYTYYPIRTNVTEKVLRHPVSMVFDYSASYTFKEKYTLGVTVANLFDENYTEKDGYNMPGRAITAKFAYKF</sequence>
<dbReference type="AlphaFoldDB" id="A0A2N3HX96"/>
<dbReference type="GO" id="GO:0015344">
    <property type="term" value="F:siderophore uptake transmembrane transporter activity"/>
    <property type="evidence" value="ECO:0007669"/>
    <property type="project" value="TreeGrafter"/>
</dbReference>
<keyword evidence="6 11" id="KW-0798">TonB box</keyword>
<accession>A0A2N3HX96</accession>
<dbReference type="GO" id="GO:0044718">
    <property type="term" value="P:siderophore transmembrane transport"/>
    <property type="evidence" value="ECO:0007669"/>
    <property type="project" value="TreeGrafter"/>
</dbReference>
<feature type="domain" description="TonB-dependent receptor-like beta-barrel" evidence="13">
    <location>
        <begin position="208"/>
        <end position="681"/>
    </location>
</feature>
<comment type="subcellular location">
    <subcellularLocation>
        <location evidence="1 10">Cell outer membrane</location>
        <topology evidence="1 10">Multi-pass membrane protein</topology>
    </subcellularLocation>
</comment>
<gene>
    <name evidence="15" type="ORF">BZG01_16885</name>
</gene>
<keyword evidence="2 10" id="KW-0813">Transport</keyword>
<dbReference type="InterPro" id="IPR012910">
    <property type="entry name" value="Plug_dom"/>
</dbReference>
<dbReference type="Gene3D" id="2.40.170.20">
    <property type="entry name" value="TonB-dependent receptor, beta-barrel domain"/>
    <property type="match status" value="1"/>
</dbReference>
<proteinExistence type="inferred from homology"/>
<feature type="domain" description="TonB-dependent receptor plug" evidence="14">
    <location>
        <begin position="53"/>
        <end position="156"/>
    </location>
</feature>
<keyword evidence="3 10" id="KW-1134">Transmembrane beta strand</keyword>
<evidence type="ECO:0000256" key="3">
    <source>
        <dbReference type="ARBA" id="ARBA00022452"/>
    </source>
</evidence>
<evidence type="ECO:0008006" key="17">
    <source>
        <dbReference type="Google" id="ProtNLM"/>
    </source>
</evidence>
<reference evidence="15 16" key="1">
    <citation type="journal article" date="2017" name="Front. Microbiol.">
        <title>Labilibaculum manganireducens gen. nov., sp. nov. and Labilibaculum filiforme sp. nov., Novel Bacteroidetes Isolated from Subsurface Sediments of the Baltic Sea.</title>
        <authorList>
            <person name="Vandieken V."/>
            <person name="Marshall I.P."/>
            <person name="Niemann H."/>
            <person name="Engelen B."/>
            <person name="Cypionka H."/>
        </authorList>
    </citation>
    <scope>NUCLEOTIDE SEQUENCE [LARGE SCALE GENOMIC DNA]</scope>
    <source>
        <strain evidence="15 16">59.10-2M</strain>
    </source>
</reference>
<keyword evidence="7 10" id="KW-0472">Membrane</keyword>
<keyword evidence="8" id="KW-0675">Receptor</keyword>
<evidence type="ECO:0000259" key="13">
    <source>
        <dbReference type="Pfam" id="PF00593"/>
    </source>
</evidence>
<feature type="chain" id="PRO_5014923870" description="TonB-dependent receptor" evidence="12">
    <location>
        <begin position="22"/>
        <end position="707"/>
    </location>
</feature>
<evidence type="ECO:0000259" key="14">
    <source>
        <dbReference type="Pfam" id="PF07715"/>
    </source>
</evidence>
<dbReference type="EMBL" id="MVDE01000033">
    <property type="protein sequence ID" value="PKQ62657.1"/>
    <property type="molecule type" value="Genomic_DNA"/>
</dbReference>
<evidence type="ECO:0000256" key="8">
    <source>
        <dbReference type="ARBA" id="ARBA00023170"/>
    </source>
</evidence>
<dbReference type="PANTHER" id="PTHR30069:SF29">
    <property type="entry name" value="HEMOGLOBIN AND HEMOGLOBIN-HAPTOGLOBIN-BINDING PROTEIN 1-RELATED"/>
    <property type="match status" value="1"/>
</dbReference>
<keyword evidence="4 10" id="KW-0812">Transmembrane</keyword>
<dbReference type="Pfam" id="PF00593">
    <property type="entry name" value="TonB_dep_Rec_b-barrel"/>
    <property type="match status" value="1"/>
</dbReference>
<dbReference type="PANTHER" id="PTHR30069">
    <property type="entry name" value="TONB-DEPENDENT OUTER MEMBRANE RECEPTOR"/>
    <property type="match status" value="1"/>
</dbReference>
<dbReference type="GO" id="GO:0009279">
    <property type="term" value="C:cell outer membrane"/>
    <property type="evidence" value="ECO:0007669"/>
    <property type="project" value="UniProtKB-SubCell"/>
</dbReference>
<keyword evidence="5 12" id="KW-0732">Signal</keyword>
<evidence type="ECO:0000313" key="16">
    <source>
        <dbReference type="Proteomes" id="UP000233618"/>
    </source>
</evidence>
<organism evidence="15 16">
    <name type="scientific">Labilibaculum manganireducens</name>
    <dbReference type="NCBI Taxonomy" id="1940525"/>
    <lineage>
        <taxon>Bacteria</taxon>
        <taxon>Pseudomonadati</taxon>
        <taxon>Bacteroidota</taxon>
        <taxon>Bacteroidia</taxon>
        <taxon>Marinilabiliales</taxon>
        <taxon>Marinifilaceae</taxon>
        <taxon>Labilibaculum</taxon>
    </lineage>
</organism>
<name>A0A2N3HX96_9BACT</name>
<protein>
    <recommendedName>
        <fullName evidence="17">TonB-dependent receptor</fullName>
    </recommendedName>
</protein>
<dbReference type="InterPro" id="IPR000531">
    <property type="entry name" value="Beta-barrel_TonB"/>
</dbReference>
<dbReference type="SUPFAM" id="SSF56935">
    <property type="entry name" value="Porins"/>
    <property type="match status" value="1"/>
</dbReference>
<evidence type="ECO:0000256" key="2">
    <source>
        <dbReference type="ARBA" id="ARBA00022448"/>
    </source>
</evidence>
<dbReference type="CDD" id="cd01347">
    <property type="entry name" value="ligand_gated_channel"/>
    <property type="match status" value="1"/>
</dbReference>
<evidence type="ECO:0000313" key="15">
    <source>
        <dbReference type="EMBL" id="PKQ62657.1"/>
    </source>
</evidence>
<feature type="signal peptide" evidence="12">
    <location>
        <begin position="1"/>
        <end position="21"/>
    </location>
</feature>
<dbReference type="RefSeq" id="WP_101311032.1">
    <property type="nucleotide sequence ID" value="NZ_MVDE01000033.1"/>
</dbReference>
<dbReference type="Proteomes" id="UP000233618">
    <property type="component" value="Unassembled WGS sequence"/>
</dbReference>
<evidence type="ECO:0000256" key="12">
    <source>
        <dbReference type="SAM" id="SignalP"/>
    </source>
</evidence>
<evidence type="ECO:0000256" key="4">
    <source>
        <dbReference type="ARBA" id="ARBA00022692"/>
    </source>
</evidence>
<keyword evidence="9 10" id="KW-0998">Cell outer membrane</keyword>
<evidence type="ECO:0000256" key="6">
    <source>
        <dbReference type="ARBA" id="ARBA00023077"/>
    </source>
</evidence>
<evidence type="ECO:0000256" key="1">
    <source>
        <dbReference type="ARBA" id="ARBA00004571"/>
    </source>
</evidence>
<evidence type="ECO:0000256" key="7">
    <source>
        <dbReference type="ARBA" id="ARBA00023136"/>
    </source>
</evidence>
<dbReference type="PROSITE" id="PS52016">
    <property type="entry name" value="TONB_DEPENDENT_REC_3"/>
    <property type="match status" value="1"/>
</dbReference>
<dbReference type="InterPro" id="IPR036942">
    <property type="entry name" value="Beta-barrel_TonB_sf"/>
</dbReference>
<comment type="caution">
    <text evidence="15">The sequence shown here is derived from an EMBL/GenBank/DDBJ whole genome shotgun (WGS) entry which is preliminary data.</text>
</comment>
<dbReference type="InterPro" id="IPR039426">
    <property type="entry name" value="TonB-dep_rcpt-like"/>
</dbReference>
<dbReference type="Pfam" id="PF07715">
    <property type="entry name" value="Plug"/>
    <property type="match status" value="1"/>
</dbReference>
<evidence type="ECO:0000256" key="11">
    <source>
        <dbReference type="RuleBase" id="RU003357"/>
    </source>
</evidence>
<keyword evidence="16" id="KW-1185">Reference proteome</keyword>
<evidence type="ECO:0000256" key="5">
    <source>
        <dbReference type="ARBA" id="ARBA00022729"/>
    </source>
</evidence>
<dbReference type="Gene3D" id="2.170.130.10">
    <property type="entry name" value="TonB-dependent receptor, plug domain"/>
    <property type="match status" value="1"/>
</dbReference>
<evidence type="ECO:0000256" key="9">
    <source>
        <dbReference type="ARBA" id="ARBA00023237"/>
    </source>
</evidence>
<dbReference type="InterPro" id="IPR037066">
    <property type="entry name" value="Plug_dom_sf"/>
</dbReference>
<evidence type="ECO:0000256" key="10">
    <source>
        <dbReference type="PROSITE-ProRule" id="PRU01360"/>
    </source>
</evidence>
<comment type="similarity">
    <text evidence="10 11">Belongs to the TonB-dependent receptor family.</text>
</comment>